<evidence type="ECO:0000313" key="3">
    <source>
        <dbReference type="Proteomes" id="UP000076881"/>
    </source>
</evidence>
<dbReference type="Proteomes" id="UP000076881">
    <property type="component" value="Unassembled WGS sequence"/>
</dbReference>
<gene>
    <name evidence="2" type="ORF">LEL_02143</name>
</gene>
<organism evidence="2 3">
    <name type="scientific">Akanthomyces lecanii RCEF 1005</name>
    <dbReference type="NCBI Taxonomy" id="1081108"/>
    <lineage>
        <taxon>Eukaryota</taxon>
        <taxon>Fungi</taxon>
        <taxon>Dikarya</taxon>
        <taxon>Ascomycota</taxon>
        <taxon>Pezizomycotina</taxon>
        <taxon>Sordariomycetes</taxon>
        <taxon>Hypocreomycetidae</taxon>
        <taxon>Hypocreales</taxon>
        <taxon>Cordycipitaceae</taxon>
        <taxon>Akanthomyces</taxon>
        <taxon>Cordyceps confragosa</taxon>
    </lineage>
</organism>
<dbReference type="PANTHER" id="PTHR35179:SF2">
    <property type="entry name" value="START DOMAIN-CONTAINING PROTEIN"/>
    <property type="match status" value="1"/>
</dbReference>
<dbReference type="STRING" id="1081108.A0A162L0J5"/>
<evidence type="ECO:0000313" key="2">
    <source>
        <dbReference type="EMBL" id="OAA82598.1"/>
    </source>
</evidence>
<accession>A0A162L0J5</accession>
<evidence type="ECO:0000256" key="1">
    <source>
        <dbReference type="SAM" id="MobiDB-lite"/>
    </source>
</evidence>
<reference evidence="2 3" key="1">
    <citation type="journal article" date="2016" name="Genome Biol. Evol.">
        <title>Divergent and convergent evolution of fungal pathogenicity.</title>
        <authorList>
            <person name="Shang Y."/>
            <person name="Xiao G."/>
            <person name="Zheng P."/>
            <person name="Cen K."/>
            <person name="Zhan S."/>
            <person name="Wang C."/>
        </authorList>
    </citation>
    <scope>NUCLEOTIDE SEQUENCE [LARGE SCALE GENOMIC DNA]</scope>
    <source>
        <strain evidence="2 3">RCEF 1005</strain>
    </source>
</reference>
<dbReference type="OrthoDB" id="420564at2759"/>
<sequence length="403" mass="44580">MSSYNWIEAATPTIVVPGTPARWTALEGPRQIARDSGHIYIAQNAARHPESPLEPLFRSLYAENDSFDVRSADVITDRNNIRKLLSLVSPEFDQKKAEAFTIKVEVVQDTTTILCRDEADTQCIIGPNEFRGHGHEFEKAYTVHQVPDSTGHHRVISYRFCGLNLLVRYEMDAYVEDAKAAAHRKDPEDYSISRMMQNLALSSSQGPEHTEVDGSKLRVKKGGQAVPLSSTLEIKTRAFRNPLSFDAVAPQLWVSQTPNLVRAYHSRGRFQMPRVEDVAAQIQRWEAGQQSSLRKLGWLLKRITALARECGGKATVKYDVEGDKLVIVRDEGQKMLPEDLYAKWQVGDHGAEAALGDTAVGDADAATPVKEAGAKNEDNSAAVKLKETENGKETPKSAVKSAA</sequence>
<feature type="compositionally biased region" description="Basic and acidic residues" evidence="1">
    <location>
        <begin position="372"/>
        <end position="395"/>
    </location>
</feature>
<dbReference type="EMBL" id="AZHF01000001">
    <property type="protein sequence ID" value="OAA82598.1"/>
    <property type="molecule type" value="Genomic_DNA"/>
</dbReference>
<dbReference type="AlphaFoldDB" id="A0A162L0J5"/>
<proteinExistence type="predicted"/>
<evidence type="ECO:0008006" key="4">
    <source>
        <dbReference type="Google" id="ProtNLM"/>
    </source>
</evidence>
<protein>
    <recommendedName>
        <fullName evidence="4">Geranylgeranyl pyrophosphate synthetase</fullName>
    </recommendedName>
</protein>
<feature type="region of interest" description="Disordered" evidence="1">
    <location>
        <begin position="369"/>
        <end position="403"/>
    </location>
</feature>
<keyword evidence="3" id="KW-1185">Reference proteome</keyword>
<name>A0A162L0J5_CORDF</name>
<dbReference type="PANTHER" id="PTHR35179">
    <property type="entry name" value="PROTEIN CBG02620"/>
    <property type="match status" value="1"/>
</dbReference>
<comment type="caution">
    <text evidence="2">The sequence shown here is derived from an EMBL/GenBank/DDBJ whole genome shotgun (WGS) entry which is preliminary data.</text>
</comment>